<accession>S4VVB3</accession>
<dbReference type="EMBL" id="KC977570">
    <property type="protein sequence ID" value="AGO81914.1"/>
    <property type="molecule type" value="Genomic_DNA"/>
</dbReference>
<proteinExistence type="predicted"/>
<dbReference type="GeneID" id="16511893"/>
<dbReference type="RefSeq" id="YP_008318583.1">
    <property type="nucleotide sequence ID" value="NC_021858.1"/>
</dbReference>
<protein>
    <submittedName>
        <fullName evidence="1">Uncharacterized protein</fullName>
    </submittedName>
</protein>
<dbReference type="Proteomes" id="UP000201566">
    <property type="component" value="Segment"/>
</dbReference>
<evidence type="ECO:0000313" key="2">
    <source>
        <dbReference type="Proteomes" id="UP000201566"/>
    </source>
</evidence>
<name>S4VVB3_9VIRU</name>
<sequence>MTTETTVTAPAPTPAPVATAAPAVKTPDTVGETLTIGGLCDLLRGLGDPDTRIKGTSRAAMLTLSFSAPDGKTIQHDTWTHEIETTALAERLRDHSAVSFAGSSMRARALLAALEPCVETHGHARVCMNGRRAVAGRAPYMTLSIATDGLLFGADPRATAGIAKQKEAVFLAETLAASRRIDPQVIAETASTFMPAQWAETRYWLDGTLVASLKDRLPGITTKEIDTLFRPTGPSADEAAGAKHGRFIIMTPIAGLTYEALVEAYGPETQRLSKADRLVAIAAANATAATTTAESPSA</sequence>
<dbReference type="KEGG" id="vg:16511893"/>
<reference evidence="1 2" key="1">
    <citation type="journal article" date="2013" name="Science">
        <title>Pandoraviruses: amoeba viruses with genomes up to 2.5 Mb reaching that of parasitic eukaryotes.</title>
        <authorList>
            <person name="Philippe N."/>
            <person name="Legendre M."/>
            <person name="Doutre G."/>
            <person name="Coute Y."/>
            <person name="Poirot O."/>
            <person name="Lescot M."/>
            <person name="Arslan D."/>
            <person name="Seltzer V."/>
            <person name="Bertaux L."/>
            <person name="Bruley C."/>
            <person name="Garin J."/>
            <person name="Claverie J.M."/>
            <person name="Abergel C."/>
        </authorList>
    </citation>
    <scope>NUCLEOTIDE SEQUENCE [LARGE SCALE GENOMIC DNA]</scope>
    <source>
        <strain evidence="1">Melbourne</strain>
    </source>
</reference>
<organism evidence="1 2">
    <name type="scientific">Pandoravirus dulcis</name>
    <dbReference type="NCBI Taxonomy" id="1349409"/>
    <lineage>
        <taxon>Viruses</taxon>
        <taxon>Pandoravirus</taxon>
    </lineage>
</organism>
<gene>
    <name evidence="1" type="ORF">pdul_cds_38</name>
</gene>
<evidence type="ECO:0000313" key="1">
    <source>
        <dbReference type="EMBL" id="AGO81914.1"/>
    </source>
</evidence>